<dbReference type="EMBL" id="CCKQ01006516">
    <property type="protein sequence ID" value="CDW77835.1"/>
    <property type="molecule type" value="Genomic_DNA"/>
</dbReference>
<keyword evidence="3" id="KW-1185">Reference proteome</keyword>
<organism evidence="2 3">
    <name type="scientific">Stylonychia lemnae</name>
    <name type="common">Ciliate</name>
    <dbReference type="NCBI Taxonomy" id="5949"/>
    <lineage>
        <taxon>Eukaryota</taxon>
        <taxon>Sar</taxon>
        <taxon>Alveolata</taxon>
        <taxon>Ciliophora</taxon>
        <taxon>Intramacronucleata</taxon>
        <taxon>Spirotrichea</taxon>
        <taxon>Stichotrichia</taxon>
        <taxon>Sporadotrichida</taxon>
        <taxon>Oxytrichidae</taxon>
        <taxon>Stylonychinae</taxon>
        <taxon>Stylonychia</taxon>
    </lineage>
</organism>
<name>A0A078A6E6_STYLE</name>
<reference evidence="2 3" key="1">
    <citation type="submission" date="2014-06" db="EMBL/GenBank/DDBJ databases">
        <authorList>
            <person name="Swart Estienne"/>
        </authorList>
    </citation>
    <scope>NUCLEOTIDE SEQUENCE [LARGE SCALE GENOMIC DNA]</scope>
    <source>
        <strain evidence="2 3">130c</strain>
    </source>
</reference>
<evidence type="ECO:0000313" key="2">
    <source>
        <dbReference type="EMBL" id="CDW77835.1"/>
    </source>
</evidence>
<evidence type="ECO:0000313" key="3">
    <source>
        <dbReference type="Proteomes" id="UP000039865"/>
    </source>
</evidence>
<feature type="region of interest" description="Disordered" evidence="1">
    <location>
        <begin position="237"/>
        <end position="263"/>
    </location>
</feature>
<accession>A0A078A6E6</accession>
<sequence>MLNPIRARYDYKPNEYSQMPYFLGHVPQFSWVYGNLDYSFNKYHRYYQAHDDWYPDRKAKTLGHKNGGFCEPIGKQSKYMTLTPNFIPRGCYKEIRKYQLCSSKNGKEACLNDKFSIMEVCPEHVLEGLREKKKWHLRAEVIDNDTYKRAMSVGDYNKGRSVTDLKLKTWEHGKGLRSDSYWQDDRYDPVKYPHNHRYDNVNFPEQEYRDIFGGTLGAYDTKEQQYYQLDLNGKSRAQEEHLKQQRAKSVAAPASAPAEGGHH</sequence>
<dbReference type="OrthoDB" id="10361339at2759"/>
<evidence type="ECO:0000256" key="1">
    <source>
        <dbReference type="SAM" id="MobiDB-lite"/>
    </source>
</evidence>
<dbReference type="AlphaFoldDB" id="A0A078A6E6"/>
<feature type="compositionally biased region" description="Low complexity" evidence="1">
    <location>
        <begin position="247"/>
        <end position="263"/>
    </location>
</feature>
<dbReference type="Proteomes" id="UP000039865">
    <property type="component" value="Unassembled WGS sequence"/>
</dbReference>
<dbReference type="InParanoid" id="A0A078A6E6"/>
<gene>
    <name evidence="2" type="primary">Contig3694.g3941</name>
    <name evidence="2" type="ORF">STYLEM_6801</name>
</gene>
<proteinExistence type="predicted"/>
<protein>
    <submittedName>
        <fullName evidence="2">Uncharacterized protein</fullName>
    </submittedName>
</protein>